<gene>
    <name evidence="2" type="ORF">ZMTM_24970</name>
</gene>
<keyword evidence="1" id="KW-0812">Transmembrane</keyword>
<dbReference type="RefSeq" id="WP_221764250.1">
    <property type="nucleotide sequence ID" value="NZ_AP024110.1"/>
</dbReference>
<evidence type="ECO:0000256" key="1">
    <source>
        <dbReference type="SAM" id="Phobius"/>
    </source>
</evidence>
<proteinExistence type="predicted"/>
<feature type="transmembrane region" description="Helical" evidence="1">
    <location>
        <begin position="95"/>
        <end position="120"/>
    </location>
</feature>
<sequence>MHEVAELIACEDCDAVYRKLTLTNGEIARCTRCGAELDRNADRRREHLLPLTMASFIMFVLANTFPIVEMELQGLRSETTLIGAVLSLSTEGTSLVALLVLATTILFPLMQMMILFYLLTPAPHSKGRAGFSLLVRLMQTLRPWGMVEVFMLGVLVALIKLSNMATIIPGIALWAFCVLTVLLTVVVSFNPRYLWQFEESEAIEQGVH</sequence>
<accession>A0A8D5GF26</accession>
<feature type="transmembrane region" description="Helical" evidence="1">
    <location>
        <begin position="167"/>
        <end position="189"/>
    </location>
</feature>
<dbReference type="InterPro" id="IPR007498">
    <property type="entry name" value="PqiA-like"/>
</dbReference>
<keyword evidence="1" id="KW-1133">Transmembrane helix</keyword>
<feature type="transmembrane region" description="Helical" evidence="1">
    <location>
        <begin position="48"/>
        <end position="68"/>
    </location>
</feature>
<feature type="transmembrane region" description="Helical" evidence="1">
    <location>
        <begin position="141"/>
        <end position="161"/>
    </location>
</feature>
<reference evidence="2" key="1">
    <citation type="journal article" date="2021" name="Arch. Microbiol.">
        <title>Methyloradius palustris gen. nov., sp. nov., a methanol-oxidizing bacterium isolated from snow.</title>
        <authorList>
            <person name="Miyadera T."/>
            <person name="Kojima H."/>
            <person name="Fukui M."/>
        </authorList>
    </citation>
    <scope>NUCLEOTIDE SEQUENCE</scope>
    <source>
        <strain evidence="2">Zm11</strain>
    </source>
</reference>
<name>A0A8D5GF26_9PROT</name>
<keyword evidence="3" id="KW-1185">Reference proteome</keyword>
<dbReference type="EMBL" id="AP024110">
    <property type="protein sequence ID" value="BCM26238.1"/>
    <property type="molecule type" value="Genomic_DNA"/>
</dbReference>
<evidence type="ECO:0000313" key="2">
    <source>
        <dbReference type="EMBL" id="BCM26238.1"/>
    </source>
</evidence>
<dbReference type="AlphaFoldDB" id="A0A8D5GF26"/>
<evidence type="ECO:0000313" key="3">
    <source>
        <dbReference type="Proteomes" id="UP000826722"/>
    </source>
</evidence>
<keyword evidence="1" id="KW-0472">Membrane</keyword>
<dbReference type="KEGG" id="mpau:ZMTM_24970"/>
<dbReference type="Proteomes" id="UP000826722">
    <property type="component" value="Chromosome"/>
</dbReference>
<protein>
    <submittedName>
        <fullName evidence="2">Paraquat-inducible protein</fullName>
    </submittedName>
</protein>
<dbReference type="Pfam" id="PF04403">
    <property type="entry name" value="PqiA"/>
    <property type="match status" value="1"/>
</dbReference>
<organism evidence="2 3">
    <name type="scientific">Methyloradius palustris</name>
    <dbReference type="NCBI Taxonomy" id="2778876"/>
    <lineage>
        <taxon>Bacteria</taxon>
        <taxon>Pseudomonadati</taxon>
        <taxon>Pseudomonadota</taxon>
        <taxon>Betaproteobacteria</taxon>
        <taxon>Nitrosomonadales</taxon>
        <taxon>Methylophilaceae</taxon>
        <taxon>Methyloradius</taxon>
    </lineage>
</organism>